<evidence type="ECO:0000313" key="1">
    <source>
        <dbReference type="EMBL" id="KAK1147218.1"/>
    </source>
</evidence>
<dbReference type="EMBL" id="JAOPJF010000013">
    <property type="protein sequence ID" value="KAK1147218.1"/>
    <property type="molecule type" value="Genomic_DNA"/>
</dbReference>
<organism evidence="1 2">
    <name type="scientific">Aspergillus melleus</name>
    <dbReference type="NCBI Taxonomy" id="138277"/>
    <lineage>
        <taxon>Eukaryota</taxon>
        <taxon>Fungi</taxon>
        <taxon>Dikarya</taxon>
        <taxon>Ascomycota</taxon>
        <taxon>Pezizomycotina</taxon>
        <taxon>Eurotiomycetes</taxon>
        <taxon>Eurotiomycetidae</taxon>
        <taxon>Eurotiales</taxon>
        <taxon>Aspergillaceae</taxon>
        <taxon>Aspergillus</taxon>
        <taxon>Aspergillus subgen. Circumdati</taxon>
    </lineage>
</organism>
<protein>
    <submittedName>
        <fullName evidence="1">Uncharacterized protein</fullName>
    </submittedName>
</protein>
<gene>
    <name evidence="1" type="ORF">N8T08_001957</name>
</gene>
<name>A0ACC3B9P4_9EURO</name>
<comment type="caution">
    <text evidence="1">The sequence shown here is derived from an EMBL/GenBank/DDBJ whole genome shotgun (WGS) entry which is preliminary data.</text>
</comment>
<keyword evidence="2" id="KW-1185">Reference proteome</keyword>
<proteinExistence type="predicted"/>
<sequence>MSSLPPTGVNLSDDQRPALRALMIIMLITPIFAVILRFWSRAMLPGFSSTPVRFWWDDWTALLAAMINVVMCGIGLKLVDLGVGQHAQVAPENFPLIMKLLWVEYFIFDTGTSIARASALLFYSRVFDQIQSRFRYALWLVHAMNIAWMIGMHVVVALQCTPTEKVWNRLLPGRCIDVRTLFLGSGIPSLIINVMILVLPLPLLWRLQMKIIRKLLIIGVFLCGYLVVVVSIGRLVAIIEVGKNLESDFTWEFVQPVYWLLSEIAISVVSVCLPSIFVFSRRIHHEGFRSVMGQSFPPHPKSRIADSDIGRSYFSRMGRDEETELDTKSLDRPQKCSFTTTSAESTVSAHRASPQPPLPGENFLQPPNMGIVVRRDITIS</sequence>
<reference evidence="1 2" key="1">
    <citation type="journal article" date="2023" name="ACS Omega">
        <title>Identification of the Neoaspergillic Acid Biosynthesis Gene Cluster by Establishing an In Vitro CRISPR-Ribonucleoprotein Genetic System in Aspergillus melleus.</title>
        <authorList>
            <person name="Yuan B."/>
            <person name="Grau M.F."/>
            <person name="Murata R.M."/>
            <person name="Torok T."/>
            <person name="Venkateswaran K."/>
            <person name="Stajich J.E."/>
            <person name="Wang C.C.C."/>
        </authorList>
    </citation>
    <scope>NUCLEOTIDE SEQUENCE [LARGE SCALE GENOMIC DNA]</scope>
    <source>
        <strain evidence="1 2">IMV 1140</strain>
    </source>
</reference>
<dbReference type="Proteomes" id="UP001177260">
    <property type="component" value="Unassembled WGS sequence"/>
</dbReference>
<accession>A0ACC3B9P4</accession>
<evidence type="ECO:0000313" key="2">
    <source>
        <dbReference type="Proteomes" id="UP001177260"/>
    </source>
</evidence>